<accession>A0A941D1K3</accession>
<protein>
    <submittedName>
        <fullName evidence="3">Aspartyl protease family protein</fullName>
    </submittedName>
</protein>
<dbReference type="InterPro" id="IPR001969">
    <property type="entry name" value="Aspartic_peptidase_AS"/>
</dbReference>
<dbReference type="EMBL" id="JAGSGD010000001">
    <property type="protein sequence ID" value="MBR7620605.1"/>
    <property type="molecule type" value="Genomic_DNA"/>
</dbReference>
<name>A0A941D1K3_9CAUL</name>
<organism evidence="3 4">
    <name type="scientific">Phenylobacterium glaciei</name>
    <dbReference type="NCBI Taxonomy" id="2803784"/>
    <lineage>
        <taxon>Bacteria</taxon>
        <taxon>Pseudomonadati</taxon>
        <taxon>Pseudomonadota</taxon>
        <taxon>Alphaproteobacteria</taxon>
        <taxon>Caulobacterales</taxon>
        <taxon>Caulobacteraceae</taxon>
        <taxon>Phenylobacterium</taxon>
    </lineage>
</organism>
<keyword evidence="4" id="KW-1185">Reference proteome</keyword>
<dbReference type="InterPro" id="IPR034122">
    <property type="entry name" value="Retropepsin-like_bacterial"/>
</dbReference>
<evidence type="ECO:0000256" key="1">
    <source>
        <dbReference type="SAM" id="MobiDB-lite"/>
    </source>
</evidence>
<feature type="signal peptide" evidence="2">
    <location>
        <begin position="1"/>
        <end position="27"/>
    </location>
</feature>
<dbReference type="SUPFAM" id="SSF50630">
    <property type="entry name" value="Acid proteases"/>
    <property type="match status" value="2"/>
</dbReference>
<proteinExistence type="predicted"/>
<dbReference type="Proteomes" id="UP000622580">
    <property type="component" value="Unassembled WGS sequence"/>
</dbReference>
<feature type="region of interest" description="Disordered" evidence="1">
    <location>
        <begin position="25"/>
        <end position="54"/>
    </location>
</feature>
<dbReference type="GO" id="GO:0006508">
    <property type="term" value="P:proteolysis"/>
    <property type="evidence" value="ECO:0007669"/>
    <property type="project" value="UniProtKB-KW"/>
</dbReference>
<keyword evidence="2" id="KW-0732">Signal</keyword>
<gene>
    <name evidence="3" type="ORF">JKL49_14520</name>
</gene>
<evidence type="ECO:0000256" key="2">
    <source>
        <dbReference type="SAM" id="SignalP"/>
    </source>
</evidence>
<sequence>MDDGLTRRGAAGALSGALLLGGGLAHAQTPPAPAPDISPDDEATVEPTQVDSGRDAFSRITVPVTINGQGPFDFMVDTGANRSCISTQLAAKLGLPAGGKVVVNTITGGRTRQSVVVDRLQVGTRAQRRVRVPVLPFVGTTIEGLLAVDWLRGQRLVLDMANKQVSITASRRDVTAVGSVVVAARKRVGQLTIVDAAMGDKPISCMIDSGAQISIGNPILRSLLPPQASKKLEQVTMVSVTGETFVGDMLYVPFLRLGGVQLGNVPVVFADLPVFALWGLGDDPALVLGMDLLAEFTKVSLDFGRSAVTFDFV</sequence>
<comment type="caution">
    <text evidence="3">The sequence shown here is derived from an EMBL/GenBank/DDBJ whole genome shotgun (WGS) entry which is preliminary data.</text>
</comment>
<keyword evidence="3" id="KW-0645">Protease</keyword>
<dbReference type="CDD" id="cd05483">
    <property type="entry name" value="retropepsin_like_bacteria"/>
    <property type="match status" value="1"/>
</dbReference>
<dbReference type="AlphaFoldDB" id="A0A941D1K3"/>
<keyword evidence="3" id="KW-0378">Hydrolase</keyword>
<dbReference type="GO" id="GO:0004190">
    <property type="term" value="F:aspartic-type endopeptidase activity"/>
    <property type="evidence" value="ECO:0007669"/>
    <property type="project" value="InterPro"/>
</dbReference>
<feature type="chain" id="PRO_5037681770" evidence="2">
    <location>
        <begin position="28"/>
        <end position="313"/>
    </location>
</feature>
<dbReference type="PROSITE" id="PS00141">
    <property type="entry name" value="ASP_PROTEASE"/>
    <property type="match status" value="1"/>
</dbReference>
<dbReference type="Gene3D" id="2.40.70.10">
    <property type="entry name" value="Acid Proteases"/>
    <property type="match status" value="2"/>
</dbReference>
<dbReference type="Pfam" id="PF13650">
    <property type="entry name" value="Asp_protease_2"/>
    <property type="match status" value="2"/>
</dbReference>
<dbReference type="InterPro" id="IPR021109">
    <property type="entry name" value="Peptidase_aspartic_dom_sf"/>
</dbReference>
<dbReference type="RefSeq" id="WP_215341335.1">
    <property type="nucleotide sequence ID" value="NZ_JAGSGD010000001.1"/>
</dbReference>
<reference evidence="3" key="1">
    <citation type="submission" date="2021-04" db="EMBL/GenBank/DDBJ databases">
        <title>Draft genome assembly of strain Phenylobacterium sp. 20VBR1 using MiniION and Illumina platforms.</title>
        <authorList>
            <person name="Thomas F.A."/>
            <person name="Krishnan K.P."/>
            <person name="Sinha R.K."/>
        </authorList>
    </citation>
    <scope>NUCLEOTIDE SEQUENCE</scope>
    <source>
        <strain evidence="3">20VBR1</strain>
    </source>
</reference>
<evidence type="ECO:0000313" key="3">
    <source>
        <dbReference type="EMBL" id="MBR7620605.1"/>
    </source>
</evidence>
<evidence type="ECO:0000313" key="4">
    <source>
        <dbReference type="Proteomes" id="UP000622580"/>
    </source>
</evidence>